<evidence type="ECO:0000313" key="11">
    <source>
        <dbReference type="Proteomes" id="UP001069802"/>
    </source>
</evidence>
<keyword evidence="11" id="KW-1185">Reference proteome</keyword>
<protein>
    <recommendedName>
        <fullName evidence="9">Cobalamin biosynthesis protein CobD</fullName>
    </recommendedName>
</protein>
<dbReference type="InterPro" id="IPR004485">
    <property type="entry name" value="Cobalamin_biosynth_CobD/CbiB"/>
</dbReference>
<comment type="caution">
    <text evidence="10">The sequence shown here is derived from an EMBL/GenBank/DDBJ whole genome shotgun (WGS) entry which is preliminary data.</text>
</comment>
<keyword evidence="7 9" id="KW-1133">Transmembrane helix</keyword>
<evidence type="ECO:0000256" key="2">
    <source>
        <dbReference type="ARBA" id="ARBA00004953"/>
    </source>
</evidence>
<comment type="function">
    <text evidence="9">Converts cobyric acid to cobinamide by the addition of aminopropanol on the F carboxylic group.</text>
</comment>
<dbReference type="Pfam" id="PF03186">
    <property type="entry name" value="CobD_Cbib"/>
    <property type="match status" value="1"/>
</dbReference>
<evidence type="ECO:0000313" key="10">
    <source>
        <dbReference type="EMBL" id="MCZ4280728.1"/>
    </source>
</evidence>
<evidence type="ECO:0000256" key="9">
    <source>
        <dbReference type="HAMAP-Rule" id="MF_00024"/>
    </source>
</evidence>
<evidence type="ECO:0000256" key="6">
    <source>
        <dbReference type="ARBA" id="ARBA00022692"/>
    </source>
</evidence>
<gene>
    <name evidence="10" type="primary">cbiB</name>
    <name evidence="9" type="synonym">cobD</name>
    <name evidence="10" type="ORF">O4H49_08055</name>
</gene>
<dbReference type="PANTHER" id="PTHR34308">
    <property type="entry name" value="COBALAMIN BIOSYNTHESIS PROTEIN CBIB"/>
    <property type="match status" value="1"/>
</dbReference>
<comment type="similarity">
    <text evidence="3 9">Belongs to the CobD/CbiB family.</text>
</comment>
<feature type="transmembrane region" description="Helical" evidence="9">
    <location>
        <begin position="67"/>
        <end position="92"/>
    </location>
</feature>
<reference evidence="10" key="1">
    <citation type="submission" date="2022-12" db="EMBL/GenBank/DDBJ databases">
        <title>Bacterial isolates from different developmental stages of Nematostella vectensis.</title>
        <authorList>
            <person name="Fraune S."/>
        </authorList>
    </citation>
    <scope>NUCLEOTIDE SEQUENCE</scope>
    <source>
        <strain evidence="10">G21630-S1</strain>
    </source>
</reference>
<dbReference type="Proteomes" id="UP001069802">
    <property type="component" value="Unassembled WGS sequence"/>
</dbReference>
<organism evidence="10 11">
    <name type="scientific">Kiloniella laminariae</name>
    <dbReference type="NCBI Taxonomy" id="454162"/>
    <lineage>
        <taxon>Bacteria</taxon>
        <taxon>Pseudomonadati</taxon>
        <taxon>Pseudomonadota</taxon>
        <taxon>Alphaproteobacteria</taxon>
        <taxon>Rhodospirillales</taxon>
        <taxon>Kiloniellaceae</taxon>
        <taxon>Kiloniella</taxon>
    </lineage>
</organism>
<evidence type="ECO:0000256" key="7">
    <source>
        <dbReference type="ARBA" id="ARBA00022989"/>
    </source>
</evidence>
<keyword evidence="8 9" id="KW-0472">Membrane</keyword>
<comment type="pathway">
    <text evidence="2 9">Cofactor biosynthesis; adenosylcobalamin biosynthesis.</text>
</comment>
<feature type="transmembrane region" description="Helical" evidence="9">
    <location>
        <begin position="12"/>
        <end position="28"/>
    </location>
</feature>
<dbReference type="PANTHER" id="PTHR34308:SF1">
    <property type="entry name" value="COBALAMIN BIOSYNTHESIS PROTEIN CBIB"/>
    <property type="match status" value="1"/>
</dbReference>
<evidence type="ECO:0000256" key="4">
    <source>
        <dbReference type="ARBA" id="ARBA00022475"/>
    </source>
</evidence>
<feature type="transmembrane region" description="Helical" evidence="9">
    <location>
        <begin position="221"/>
        <end position="241"/>
    </location>
</feature>
<evidence type="ECO:0000256" key="3">
    <source>
        <dbReference type="ARBA" id="ARBA00006263"/>
    </source>
</evidence>
<evidence type="ECO:0000256" key="1">
    <source>
        <dbReference type="ARBA" id="ARBA00004651"/>
    </source>
</evidence>
<keyword evidence="5 9" id="KW-0169">Cobalamin biosynthesis</keyword>
<dbReference type="HAMAP" id="MF_00024">
    <property type="entry name" value="CobD_CbiB"/>
    <property type="match status" value="1"/>
</dbReference>
<dbReference type="NCBIfam" id="TIGR00380">
    <property type="entry name" value="cobal_cbiB"/>
    <property type="match status" value="1"/>
</dbReference>
<dbReference type="EMBL" id="JAPWGY010000002">
    <property type="protein sequence ID" value="MCZ4280728.1"/>
    <property type="molecule type" value="Genomic_DNA"/>
</dbReference>
<feature type="transmembrane region" description="Helical" evidence="9">
    <location>
        <begin position="169"/>
        <end position="190"/>
    </location>
</feature>
<evidence type="ECO:0000256" key="8">
    <source>
        <dbReference type="ARBA" id="ARBA00023136"/>
    </source>
</evidence>
<proteinExistence type="inferred from homology"/>
<sequence length="332" mass="35557">MLLSYLLQEPLFLPVLTLIAAIVIDAAVGDPARLYKIVPHPVVLIGKAIEFMESWLNQPKKSRFARIILGTVLALTIITASTAVGLILSYLLGQVPHGWIIESLLASSLIAYRGLGKAVQHVATELALGLKPGRLAIRHLVGRDPDSLNEAGISRAAIESMAENFSDGVVAPVFWFALFGLPGICAYKAVNTLDSMIGHKNERYEAFGKFAARLDDVVNLIPARLAGLFFVLAALLVPGASARRGLKIMFRDAGLHRSPNAGWQEAAVAGALGFALAGPRTYPGYVVNDPFMGDGGRKDLDAPDIRQALKLYLGAGFWMLTTVAALLLPALL</sequence>
<comment type="subcellular location">
    <subcellularLocation>
        <location evidence="1 9">Cell membrane</location>
        <topology evidence="1 9">Multi-pass membrane protein</topology>
    </subcellularLocation>
</comment>
<accession>A0ABT4LHZ8</accession>
<evidence type="ECO:0000256" key="5">
    <source>
        <dbReference type="ARBA" id="ARBA00022573"/>
    </source>
</evidence>
<keyword evidence="6 9" id="KW-0812">Transmembrane</keyword>
<feature type="transmembrane region" description="Helical" evidence="9">
    <location>
        <begin position="311"/>
        <end position="331"/>
    </location>
</feature>
<name>A0ABT4LHZ8_9PROT</name>
<dbReference type="RefSeq" id="WP_269422911.1">
    <property type="nucleotide sequence ID" value="NZ_JAPWGY010000002.1"/>
</dbReference>
<keyword evidence="4 9" id="KW-1003">Cell membrane</keyword>
<feature type="transmembrane region" description="Helical" evidence="9">
    <location>
        <begin position="98"/>
        <end position="115"/>
    </location>
</feature>